<keyword evidence="2" id="KW-0217">Developmental protein</keyword>
<dbReference type="PANTHER" id="PTHR45636">
    <property type="entry name" value="PAIRED BOX PROTEIN PAX-6-RELATED-RELATED"/>
    <property type="match status" value="1"/>
</dbReference>
<protein>
    <submittedName>
        <fullName evidence="9">Paired domain-containing protein</fullName>
    </submittedName>
</protein>
<evidence type="ECO:0000256" key="2">
    <source>
        <dbReference type="ARBA" id="ARBA00022473"/>
    </source>
</evidence>
<dbReference type="InterPro" id="IPR001523">
    <property type="entry name" value="Paired_dom"/>
</dbReference>
<reference evidence="10" key="1">
    <citation type="submission" date="2013-10" db="EMBL/GenBank/DDBJ databases">
        <title>Genome sequencing of Onchocerca volvulus.</title>
        <authorList>
            <person name="Cotton J."/>
            <person name="Tsai J."/>
            <person name="Stanley E."/>
            <person name="Tracey A."/>
            <person name="Holroyd N."/>
            <person name="Lustigman S."/>
            <person name="Berriman M."/>
        </authorList>
    </citation>
    <scope>NUCLEOTIDE SEQUENCE</scope>
</reference>
<evidence type="ECO:0000256" key="5">
    <source>
        <dbReference type="ARBA" id="ARBA00023125"/>
    </source>
</evidence>
<keyword evidence="4" id="KW-0805">Transcription regulation</keyword>
<name>A0A8R1XXJ7_ONCVO</name>
<feature type="domain" description="Paired" evidence="8">
    <location>
        <begin position="70"/>
        <end position="196"/>
    </location>
</feature>
<evidence type="ECO:0000256" key="1">
    <source>
        <dbReference type="ARBA" id="ARBA00004123"/>
    </source>
</evidence>
<evidence type="ECO:0000256" key="4">
    <source>
        <dbReference type="ARBA" id="ARBA00023015"/>
    </source>
</evidence>
<keyword evidence="10" id="KW-1185">Reference proteome</keyword>
<sequence>MCMINYFAALFLKNYHSVITFVSFRFMKEGKQLFAKHSRQMMSNYGTDEKEYELFSKEIPSVTSKTSGASSIEVNQLGGAFINGRPLPLPLRYKIIELTKGGFRPCDISRRLKISHGCISKILSRYAEYGTIMPGTVGGSKPRVTTPVVVEYIHLLKLRNPRIFAWEIREQLLHDKICHKHNLPSVSSISRILRNKHLITTDDPFCLPNSSKALAVDIAPHYFLPYSKLSSERVLSTNGCNWLHNDRYSQAIHQTFNNLVQTDCTINPHNMPIR</sequence>
<dbReference type="SMART" id="SM00351">
    <property type="entry name" value="PAX"/>
    <property type="match status" value="1"/>
</dbReference>
<dbReference type="GO" id="GO:0000978">
    <property type="term" value="F:RNA polymerase II cis-regulatory region sequence-specific DNA binding"/>
    <property type="evidence" value="ECO:0007669"/>
    <property type="project" value="TreeGrafter"/>
</dbReference>
<dbReference type="Proteomes" id="UP000024404">
    <property type="component" value="Unassembled WGS sequence"/>
</dbReference>
<evidence type="ECO:0000256" key="7">
    <source>
        <dbReference type="ARBA" id="ARBA00023242"/>
    </source>
</evidence>
<proteinExistence type="predicted"/>
<comment type="subcellular location">
    <subcellularLocation>
        <location evidence="1">Nucleus</location>
    </subcellularLocation>
</comment>
<keyword evidence="3" id="KW-0563">Paired box</keyword>
<accession>A0A8R1XXJ7</accession>
<dbReference type="SUPFAM" id="SSF46689">
    <property type="entry name" value="Homeodomain-like"/>
    <property type="match status" value="1"/>
</dbReference>
<dbReference type="InterPro" id="IPR036388">
    <property type="entry name" value="WH-like_DNA-bd_sf"/>
</dbReference>
<dbReference type="AlphaFoldDB" id="A0A8R1XXJ7"/>
<dbReference type="InterPro" id="IPR043565">
    <property type="entry name" value="PAX_fam"/>
</dbReference>
<evidence type="ECO:0000256" key="6">
    <source>
        <dbReference type="ARBA" id="ARBA00023163"/>
    </source>
</evidence>
<dbReference type="EnsemblMetazoa" id="OVOC5848.1">
    <property type="protein sequence ID" value="OVOC5848.1"/>
    <property type="gene ID" value="WBGene00242657"/>
</dbReference>
<dbReference type="PROSITE" id="PS51057">
    <property type="entry name" value="PAIRED_2"/>
    <property type="match status" value="1"/>
</dbReference>
<keyword evidence="6" id="KW-0804">Transcription</keyword>
<evidence type="ECO:0000313" key="9">
    <source>
        <dbReference type="EnsemblMetazoa" id="OVOC5848.1"/>
    </source>
</evidence>
<dbReference type="FunFam" id="1.10.10.10:FF:000003">
    <property type="entry name" value="Paired box protein Pax-6"/>
    <property type="match status" value="1"/>
</dbReference>
<evidence type="ECO:0000259" key="8">
    <source>
        <dbReference type="PROSITE" id="PS51057"/>
    </source>
</evidence>
<evidence type="ECO:0000256" key="3">
    <source>
        <dbReference type="ARBA" id="ARBA00022724"/>
    </source>
</evidence>
<keyword evidence="5" id="KW-0238">DNA-binding</keyword>
<keyword evidence="7" id="KW-0539">Nucleus</keyword>
<evidence type="ECO:0000313" key="10">
    <source>
        <dbReference type="Proteomes" id="UP000024404"/>
    </source>
</evidence>
<organism evidence="9 10">
    <name type="scientific">Onchocerca volvulus</name>
    <dbReference type="NCBI Taxonomy" id="6282"/>
    <lineage>
        <taxon>Eukaryota</taxon>
        <taxon>Metazoa</taxon>
        <taxon>Ecdysozoa</taxon>
        <taxon>Nematoda</taxon>
        <taxon>Chromadorea</taxon>
        <taxon>Rhabditida</taxon>
        <taxon>Spirurina</taxon>
        <taxon>Spiruromorpha</taxon>
        <taxon>Filarioidea</taxon>
        <taxon>Onchocercidae</taxon>
        <taxon>Onchocerca</taxon>
    </lineage>
</organism>
<dbReference type="EMBL" id="CMVM020000161">
    <property type="status" value="NOT_ANNOTATED_CDS"/>
    <property type="molecule type" value="Genomic_DNA"/>
</dbReference>
<dbReference type="InterPro" id="IPR009057">
    <property type="entry name" value="Homeodomain-like_sf"/>
</dbReference>
<dbReference type="Gene3D" id="1.10.10.10">
    <property type="entry name" value="Winged helix-like DNA-binding domain superfamily/Winged helix DNA-binding domain"/>
    <property type="match status" value="2"/>
</dbReference>
<dbReference type="GO" id="GO:0005634">
    <property type="term" value="C:nucleus"/>
    <property type="evidence" value="ECO:0007669"/>
    <property type="project" value="UniProtKB-SubCell"/>
</dbReference>
<dbReference type="GO" id="GO:0000981">
    <property type="term" value="F:DNA-binding transcription factor activity, RNA polymerase II-specific"/>
    <property type="evidence" value="ECO:0007669"/>
    <property type="project" value="TreeGrafter"/>
</dbReference>
<dbReference type="PANTHER" id="PTHR45636:SF16">
    <property type="entry name" value="PAIRED BOX POX-MESO PROTEIN"/>
    <property type="match status" value="1"/>
</dbReference>
<dbReference type="PRINTS" id="PR00027">
    <property type="entry name" value="PAIREDBOX"/>
</dbReference>
<reference evidence="9" key="2">
    <citation type="submission" date="2022-06" db="UniProtKB">
        <authorList>
            <consortium name="EnsemblMetazoa"/>
        </authorList>
    </citation>
    <scope>IDENTIFICATION</scope>
</reference>
<dbReference type="Pfam" id="PF00292">
    <property type="entry name" value="PAX"/>
    <property type="match status" value="1"/>
</dbReference>